<keyword evidence="4" id="KW-1185">Reference proteome</keyword>
<name>A0ABD2GDB1_PAGBO</name>
<evidence type="ECO:0000313" key="4">
    <source>
        <dbReference type="Proteomes" id="UP001619887"/>
    </source>
</evidence>
<feature type="coiled-coil region" evidence="1">
    <location>
        <begin position="255"/>
        <end position="357"/>
    </location>
</feature>
<comment type="caution">
    <text evidence="3">The sequence shown here is derived from an EMBL/GenBank/DDBJ whole genome shotgun (WGS) entry which is preliminary data.</text>
</comment>
<dbReference type="PANTHER" id="PTHR46725:SF1">
    <property type="entry name" value="COILED-COIL DOMAIN-CONTAINING PROTEIN 57"/>
    <property type="match status" value="1"/>
</dbReference>
<gene>
    <name evidence="3" type="ORF">OYC64_002068</name>
</gene>
<evidence type="ECO:0008006" key="5">
    <source>
        <dbReference type="Google" id="ProtNLM"/>
    </source>
</evidence>
<dbReference type="PANTHER" id="PTHR46725">
    <property type="entry name" value="COILED-COIL DOMAIN-CONTAINING PROTEIN 57"/>
    <property type="match status" value="1"/>
</dbReference>
<dbReference type="InterPro" id="IPR042481">
    <property type="entry name" value="CCDC57"/>
</dbReference>
<reference evidence="3 4" key="2">
    <citation type="journal article" date="2024" name="G3 (Bethesda)">
        <title>The genome of the cryopelagic Antarctic bald notothen, Trematomus borchgrevinki.</title>
        <authorList>
            <person name="Rayamajhi N."/>
            <person name="Rivera-Colon A.G."/>
            <person name="Minhas B.F."/>
            <person name="Cheng C.C."/>
            <person name="Catchen J.M."/>
        </authorList>
    </citation>
    <scope>NUCLEOTIDE SEQUENCE [LARGE SCALE GENOMIC DNA]</scope>
    <source>
        <strain evidence="3">AGRC-2024</strain>
    </source>
</reference>
<feature type="coiled-coil region" evidence="1">
    <location>
        <begin position="639"/>
        <end position="676"/>
    </location>
</feature>
<sequence length="933" mass="106391">MQSDGDSGLGDLEAKLVRKEMEWKELQAAMVHQLETSLKTAQEECLSLRERYQQLKEDFQFNLAILDERDRELERYDALTSSVLTEEKKRQEELNHFRMQVAGLEEQRTRAAEERQEELRKSRHNAGQQRLQLDELKCSMATKIQKQTEEYERMKWDSQCRIQELAGELTLQRQEMTAASEAELRQREHEFNLKMDEMRAVVLSCDLKVKLLSKETEVQCQAHAESKEALQASEVFCEQLRSQLLHRDHEIRDLTAAKDCRIKELEDKLKRLETKLRKEESNHIKKYEDVIRALKECALQLEAQYQAHTEKLQEIEKHVVKLHENVEVLAARVRCKLKEQQDAMDLKDETIQRLRTEVDGTRTGWDRHISQFSSEMVVKDTEIISLQERATKCRTELERSREDIERYKQQLAAGLQREKALEQMKVQVELEWQRRCEDMKAQHYLANEQLIQELTQARDQAKADLHEKEQDLQDLSVLLRSVKTERDQALQGVTPQVGSLTSEEIHRLQHQNSSLRAVITQMRKEMEGLIHLLPQPQPQPQPQASTPRPVKHPGAPAPPSLAPTADYQVATGPTVQSTDTGRLDQVSLLKARCRHLEEQLEATGKENLAPLVPDNTHLQNQGLKQGVLLSENGADPSALDRQEVRVAHIESALAKLMKQTALVRQLQEENLCLKRQQTSGQMSGGPLEDVQGAENKRPVLHSRLKQAASCIARLSRDKQQLIEMGNRLRAQITTAGPQAESVEPEWDSFTENQGEHHDRLSALEQLQYQLTTQELQYALRQQHLPPSTNRGPSTEGAANPRSQGHTPTDTPESSKTKEKTVIQSQGSMQLSGVSRSLLSSEDSLQSLKELWEKLDHGFSSSMLSEGEAELSRRKVDESGVAGGDGGGGVQMTAEGTRAPVHSRLATEVQQKRIPSKTPSNKRMCKIRNYNVKS</sequence>
<feature type="coiled-coil region" evidence="1">
    <location>
        <begin position="9"/>
        <end position="58"/>
    </location>
</feature>
<keyword evidence="1" id="KW-0175">Coiled coil</keyword>
<organism evidence="3 4">
    <name type="scientific">Pagothenia borchgrevinki</name>
    <name type="common">Bald rockcod</name>
    <name type="synonym">Trematomus borchgrevinki</name>
    <dbReference type="NCBI Taxonomy" id="8213"/>
    <lineage>
        <taxon>Eukaryota</taxon>
        <taxon>Metazoa</taxon>
        <taxon>Chordata</taxon>
        <taxon>Craniata</taxon>
        <taxon>Vertebrata</taxon>
        <taxon>Euteleostomi</taxon>
        <taxon>Actinopterygii</taxon>
        <taxon>Neopterygii</taxon>
        <taxon>Teleostei</taxon>
        <taxon>Neoteleostei</taxon>
        <taxon>Acanthomorphata</taxon>
        <taxon>Eupercaria</taxon>
        <taxon>Perciformes</taxon>
        <taxon>Notothenioidei</taxon>
        <taxon>Nototheniidae</taxon>
        <taxon>Pagothenia</taxon>
    </lineage>
</organism>
<dbReference type="Proteomes" id="UP001619887">
    <property type="component" value="Unassembled WGS sequence"/>
</dbReference>
<dbReference type="EMBL" id="JBIYXZ010002080">
    <property type="protein sequence ID" value="KAL3051967.1"/>
    <property type="molecule type" value="Genomic_DNA"/>
</dbReference>
<evidence type="ECO:0000256" key="1">
    <source>
        <dbReference type="SAM" id="Coils"/>
    </source>
</evidence>
<proteinExistence type="predicted"/>
<feature type="region of interest" description="Disordered" evidence="2">
    <location>
        <begin position="898"/>
        <end position="933"/>
    </location>
</feature>
<accession>A0ABD2GDB1</accession>
<feature type="coiled-coil region" evidence="1">
    <location>
        <begin position="383"/>
        <end position="525"/>
    </location>
</feature>
<feature type="region of interest" description="Disordered" evidence="2">
    <location>
        <begin position="734"/>
        <end position="756"/>
    </location>
</feature>
<feature type="region of interest" description="Disordered" evidence="2">
    <location>
        <begin position="784"/>
        <end position="834"/>
    </location>
</feature>
<feature type="coiled-coil region" evidence="1">
    <location>
        <begin position="94"/>
        <end position="121"/>
    </location>
</feature>
<reference evidence="3 4" key="1">
    <citation type="journal article" date="2022" name="G3 (Bethesda)">
        <title>Evaluating Illumina-, Nanopore-, and PacBio-based genome assembly strategies with the bald notothen, Trematomus borchgrevinki.</title>
        <authorList>
            <person name="Rayamajhi N."/>
            <person name="Cheng C.C."/>
            <person name="Catchen J.M."/>
        </authorList>
    </citation>
    <scope>NUCLEOTIDE SEQUENCE [LARGE SCALE GENOMIC DNA]</scope>
    <source>
        <strain evidence="3">AGRC-2024</strain>
    </source>
</reference>
<feature type="region of interest" description="Disordered" evidence="2">
    <location>
        <begin position="533"/>
        <end position="566"/>
    </location>
</feature>
<dbReference type="AlphaFoldDB" id="A0ABD2GDB1"/>
<evidence type="ECO:0000313" key="3">
    <source>
        <dbReference type="EMBL" id="KAL3051967.1"/>
    </source>
</evidence>
<evidence type="ECO:0000256" key="2">
    <source>
        <dbReference type="SAM" id="MobiDB-lite"/>
    </source>
</evidence>
<feature type="compositionally biased region" description="Polar residues" evidence="2">
    <location>
        <begin position="800"/>
        <end position="811"/>
    </location>
</feature>
<protein>
    <recommendedName>
        <fullName evidence="5">Coiled-coil domain-containing protein 57</fullName>
    </recommendedName>
</protein>